<dbReference type="AlphaFoldDB" id="A0A067M4M0"/>
<dbReference type="GO" id="GO:0016787">
    <property type="term" value="F:hydrolase activity"/>
    <property type="evidence" value="ECO:0007669"/>
    <property type="project" value="UniProtKB-KW"/>
</dbReference>
<dbReference type="SUPFAM" id="SSF53474">
    <property type="entry name" value="alpha/beta-Hydrolases"/>
    <property type="match status" value="1"/>
</dbReference>
<accession>A0A067M4M0</accession>
<dbReference type="PANTHER" id="PTHR43142:SF1">
    <property type="entry name" value="CARBOXYLIC ESTER HYDROLASE"/>
    <property type="match status" value="1"/>
</dbReference>
<evidence type="ECO:0000313" key="5">
    <source>
        <dbReference type="Proteomes" id="UP000027195"/>
    </source>
</evidence>
<comment type="similarity">
    <text evidence="1">Belongs to the type-B carboxylesterase/lipase family.</text>
</comment>
<keyword evidence="5" id="KW-1185">Reference proteome</keyword>
<dbReference type="PANTHER" id="PTHR43142">
    <property type="entry name" value="CARBOXYLIC ESTER HYDROLASE"/>
    <property type="match status" value="1"/>
</dbReference>
<name>A0A067M4M0_BOTB1</name>
<gene>
    <name evidence="4" type="ORF">BOTBODRAFT_36033</name>
</gene>
<dbReference type="Proteomes" id="UP000027195">
    <property type="component" value="Unassembled WGS sequence"/>
</dbReference>
<keyword evidence="2" id="KW-0378">Hydrolase</keyword>
<dbReference type="OrthoDB" id="3200163at2759"/>
<dbReference type="HOGENOM" id="CLU_006586_14_1_1"/>
<organism evidence="4 5">
    <name type="scientific">Botryobasidium botryosum (strain FD-172 SS1)</name>
    <dbReference type="NCBI Taxonomy" id="930990"/>
    <lineage>
        <taxon>Eukaryota</taxon>
        <taxon>Fungi</taxon>
        <taxon>Dikarya</taxon>
        <taxon>Basidiomycota</taxon>
        <taxon>Agaricomycotina</taxon>
        <taxon>Agaricomycetes</taxon>
        <taxon>Cantharellales</taxon>
        <taxon>Botryobasidiaceae</taxon>
        <taxon>Botryobasidium</taxon>
    </lineage>
</organism>
<dbReference type="InParanoid" id="A0A067M4M0"/>
<dbReference type="FunCoup" id="A0A067M4M0">
    <property type="interactions" value="2"/>
</dbReference>
<dbReference type="InterPro" id="IPR002018">
    <property type="entry name" value="CarbesteraseB"/>
</dbReference>
<reference evidence="5" key="1">
    <citation type="journal article" date="2014" name="Proc. Natl. Acad. Sci. U.S.A.">
        <title>Extensive sampling of basidiomycete genomes demonstrates inadequacy of the white-rot/brown-rot paradigm for wood decay fungi.</title>
        <authorList>
            <person name="Riley R."/>
            <person name="Salamov A.A."/>
            <person name="Brown D.W."/>
            <person name="Nagy L.G."/>
            <person name="Floudas D."/>
            <person name="Held B.W."/>
            <person name="Levasseur A."/>
            <person name="Lombard V."/>
            <person name="Morin E."/>
            <person name="Otillar R."/>
            <person name="Lindquist E.A."/>
            <person name="Sun H."/>
            <person name="LaButti K.M."/>
            <person name="Schmutz J."/>
            <person name="Jabbour D."/>
            <person name="Luo H."/>
            <person name="Baker S.E."/>
            <person name="Pisabarro A.G."/>
            <person name="Walton J.D."/>
            <person name="Blanchette R.A."/>
            <person name="Henrissat B."/>
            <person name="Martin F."/>
            <person name="Cullen D."/>
            <person name="Hibbett D.S."/>
            <person name="Grigoriev I.V."/>
        </authorList>
    </citation>
    <scope>NUCLEOTIDE SEQUENCE [LARGE SCALE GENOMIC DNA]</scope>
    <source>
        <strain evidence="5">FD-172 SS1</strain>
    </source>
</reference>
<dbReference type="Gene3D" id="3.40.50.1820">
    <property type="entry name" value="alpha/beta hydrolase"/>
    <property type="match status" value="1"/>
</dbReference>
<dbReference type="STRING" id="930990.A0A067M4M0"/>
<dbReference type="ESTHER" id="9homo-a0a067m4m0">
    <property type="family name" value="Fungal_carboxylesterase_lipase"/>
</dbReference>
<evidence type="ECO:0000259" key="3">
    <source>
        <dbReference type="Pfam" id="PF00135"/>
    </source>
</evidence>
<evidence type="ECO:0000256" key="1">
    <source>
        <dbReference type="ARBA" id="ARBA00005964"/>
    </source>
</evidence>
<dbReference type="EMBL" id="KL198065">
    <property type="protein sequence ID" value="KDQ10718.1"/>
    <property type="molecule type" value="Genomic_DNA"/>
</dbReference>
<dbReference type="InterPro" id="IPR029058">
    <property type="entry name" value="AB_hydrolase_fold"/>
</dbReference>
<feature type="domain" description="Carboxylesterase type B" evidence="3">
    <location>
        <begin position="25"/>
        <end position="494"/>
    </location>
</feature>
<sequence>MQRSTAPFSHPSIGELTYIHDDRVAQFFLPYATVPGRFRQSTLLEKKFQSLDCTQPGPQCPQYMEPAVKFTGYLPPLCEETFDELDCLNLSISVPLSALGTQKPARLLPVMVYVHGGGNAFGTGVNDGKTNAPNLVKLSMKEGKDVIVVAFDYRLNWFGFLASSDLVEYNLAHGEAPCNYAMYDGRNAFLWIKKNVTAFGGDPDQVTAFGESAGSIMISQLMCSDVPHLFRRAILQSGMPNALVPLSLEWHEPRYRRAFEHLGIPYEGVSPAERVQSLLAVPMEKIVKALASQERGAGVSSFHSFQDPSFFPDIISDKTEGDLLAKCSWVDELVIGHAFYEGVIFVGALKPPHFTFATLEKMLTDSYGADACQQLLKLYHISPTTSTYRLMHTAGHLFGDIMLSKDCDTVVQEIASSSDKPLYYYHLGQPNPLRDSPLHGYAHHTLDVLYIFQNFQDDFDCEIDRYTSAEMGRAWVKFAHGEAPWARYTKESGEIAAIIRDGIKEVKRQEDRYARYEHWELLRKLDIDILVGLHLEQN</sequence>
<evidence type="ECO:0000313" key="4">
    <source>
        <dbReference type="EMBL" id="KDQ10718.1"/>
    </source>
</evidence>
<evidence type="ECO:0000256" key="2">
    <source>
        <dbReference type="ARBA" id="ARBA00022801"/>
    </source>
</evidence>
<protein>
    <recommendedName>
        <fullName evidence="3">Carboxylesterase type B domain-containing protein</fullName>
    </recommendedName>
</protein>
<proteinExistence type="inferred from homology"/>
<dbReference type="Pfam" id="PF00135">
    <property type="entry name" value="COesterase"/>
    <property type="match status" value="1"/>
</dbReference>